<keyword evidence="6" id="KW-1185">Reference proteome</keyword>
<dbReference type="SUPFAM" id="SSF53850">
    <property type="entry name" value="Periplasmic binding protein-like II"/>
    <property type="match status" value="1"/>
</dbReference>
<keyword evidence="2 3" id="KW-0732">Signal</keyword>
<gene>
    <name evidence="5" type="ORF">FM042_05155</name>
</gene>
<organism evidence="5 6">
    <name type="scientific">Aliidiomarina halalkaliphila</name>
    <dbReference type="NCBI Taxonomy" id="2593535"/>
    <lineage>
        <taxon>Bacteria</taxon>
        <taxon>Pseudomonadati</taxon>
        <taxon>Pseudomonadota</taxon>
        <taxon>Gammaproteobacteria</taxon>
        <taxon>Alteromonadales</taxon>
        <taxon>Idiomarinaceae</taxon>
        <taxon>Aliidiomarina</taxon>
    </lineage>
</organism>
<evidence type="ECO:0000313" key="6">
    <source>
        <dbReference type="Proteomes" id="UP000320359"/>
    </source>
</evidence>
<protein>
    <submittedName>
        <fullName evidence="5">Amino acid ABC transporter substrate-binding protein</fullName>
    </submittedName>
</protein>
<dbReference type="InterPro" id="IPR001638">
    <property type="entry name" value="Solute-binding_3/MltF_N"/>
</dbReference>
<proteinExistence type="inferred from homology"/>
<accession>A0A552X5E2</accession>
<feature type="signal peptide" evidence="3">
    <location>
        <begin position="1"/>
        <end position="17"/>
    </location>
</feature>
<name>A0A552X5E2_9GAMM</name>
<sequence>MRWVSGMLLAVAVTMFAACSPAEREEIQAPERGVTEASLERDVPPCQLTLGFESWEPYQYMSAGGEVGGVDIEIAKRALSHMNCTLQAQQGSWMELMEWIQNGDIDFVMGASQTPARDEFAWFSVPYRNEQFSLFVRGDRMSQYNQSNVEEFLAAGLRVGTVNEYYYGEELQSLMYDSEYSTQFVGAMLNELNVARVLDGEIDGFLEDNLVAASIIRRRGLGAFIDKHQISLPATEVYVMFSKESVDKEQVEVFNDALQELIDEGFIEHVTNRYSFY</sequence>
<dbReference type="Proteomes" id="UP000320359">
    <property type="component" value="Unassembled WGS sequence"/>
</dbReference>
<evidence type="ECO:0000256" key="1">
    <source>
        <dbReference type="ARBA" id="ARBA00010333"/>
    </source>
</evidence>
<evidence type="ECO:0000256" key="2">
    <source>
        <dbReference type="ARBA" id="ARBA00022729"/>
    </source>
</evidence>
<evidence type="ECO:0000256" key="3">
    <source>
        <dbReference type="SAM" id="SignalP"/>
    </source>
</evidence>
<comment type="caution">
    <text evidence="5">The sequence shown here is derived from an EMBL/GenBank/DDBJ whole genome shotgun (WGS) entry which is preliminary data.</text>
</comment>
<feature type="domain" description="Solute-binding protein family 3/N-terminal" evidence="4">
    <location>
        <begin position="47"/>
        <end position="273"/>
    </location>
</feature>
<evidence type="ECO:0000259" key="4">
    <source>
        <dbReference type="SMART" id="SM00062"/>
    </source>
</evidence>
<dbReference type="PANTHER" id="PTHR35936:SF19">
    <property type="entry name" value="AMINO-ACID-BINDING PROTEIN YXEM-RELATED"/>
    <property type="match status" value="1"/>
</dbReference>
<dbReference type="Gene3D" id="3.40.190.10">
    <property type="entry name" value="Periplasmic binding protein-like II"/>
    <property type="match status" value="2"/>
</dbReference>
<dbReference type="SMART" id="SM00062">
    <property type="entry name" value="PBPb"/>
    <property type="match status" value="1"/>
</dbReference>
<evidence type="ECO:0000313" key="5">
    <source>
        <dbReference type="EMBL" id="TRW50225.1"/>
    </source>
</evidence>
<dbReference type="Pfam" id="PF00497">
    <property type="entry name" value="SBP_bac_3"/>
    <property type="match status" value="1"/>
</dbReference>
<dbReference type="RefSeq" id="WP_143234984.1">
    <property type="nucleotide sequence ID" value="NZ_VJWL01000001.1"/>
</dbReference>
<comment type="similarity">
    <text evidence="1">Belongs to the bacterial solute-binding protein 3 family.</text>
</comment>
<dbReference type="PROSITE" id="PS51257">
    <property type="entry name" value="PROKAR_LIPOPROTEIN"/>
    <property type="match status" value="1"/>
</dbReference>
<dbReference type="EMBL" id="VJWL01000001">
    <property type="protein sequence ID" value="TRW50225.1"/>
    <property type="molecule type" value="Genomic_DNA"/>
</dbReference>
<dbReference type="PANTHER" id="PTHR35936">
    <property type="entry name" value="MEMBRANE-BOUND LYTIC MUREIN TRANSGLYCOSYLASE F"/>
    <property type="match status" value="1"/>
</dbReference>
<dbReference type="OrthoDB" id="9768183at2"/>
<feature type="chain" id="PRO_5022199846" evidence="3">
    <location>
        <begin position="18"/>
        <end position="277"/>
    </location>
</feature>
<reference evidence="5 6" key="1">
    <citation type="submission" date="2019-07" db="EMBL/GenBank/DDBJ databases">
        <authorList>
            <person name="Yang M."/>
            <person name="Zhao D."/>
            <person name="Xiang H."/>
        </authorList>
    </citation>
    <scope>NUCLEOTIDE SEQUENCE [LARGE SCALE GENOMIC DNA]</scope>
    <source>
        <strain evidence="5 6">IM1326</strain>
    </source>
</reference>
<dbReference type="AlphaFoldDB" id="A0A552X5E2"/>